<dbReference type="EMBL" id="JBBHLI010000003">
    <property type="protein sequence ID" value="MEK9500939.1"/>
    <property type="molecule type" value="Genomic_DNA"/>
</dbReference>
<feature type="signal peptide" evidence="2">
    <location>
        <begin position="1"/>
        <end position="19"/>
    </location>
</feature>
<gene>
    <name evidence="3" type="ORF">WI372_08125</name>
</gene>
<keyword evidence="2" id="KW-0732">Signal</keyword>
<feature type="chain" id="PRO_5046867461" description="Lipoprotein" evidence="2">
    <location>
        <begin position="20"/>
        <end position="215"/>
    </location>
</feature>
<comment type="caution">
    <text evidence="3">The sequence shown here is derived from an EMBL/GenBank/DDBJ whole genome shotgun (WGS) entry which is preliminary data.</text>
</comment>
<name>A0ABU9E892_9BACT</name>
<dbReference type="Proteomes" id="UP001484239">
    <property type="component" value="Unassembled WGS sequence"/>
</dbReference>
<sequence length="215" mass="22379">MKRVSLLSTLGAFALAACGGEPDTASLDGEPAPIPPAATAEELADMQVTLGSLDGLTVDLTDGAGSGQMGERVTLLAAYEATGDFDSDGVTETAVLVVTEPGGTGTFTHLLAARTGADGVVEQVAEKLLGDRQQFHRFETKADSLLIELTTQAPNDPMCCPTRRAQQIYVIRDGQWRLWRDNTLSAAPPDIQDGVVRRDSSVPQAGPVRSGGGGG</sequence>
<evidence type="ECO:0000313" key="3">
    <source>
        <dbReference type="EMBL" id="MEK9500939.1"/>
    </source>
</evidence>
<reference evidence="3 4" key="1">
    <citation type="submission" date="2024-02" db="EMBL/GenBank/DDBJ databases">
        <title>A novel Gemmatimonadota bacterium.</title>
        <authorList>
            <person name="Du Z.-J."/>
            <person name="Ye Y.-Q."/>
        </authorList>
    </citation>
    <scope>NUCLEOTIDE SEQUENCE [LARGE SCALE GENOMIC DNA]</scope>
    <source>
        <strain evidence="3 4">DH-20</strain>
    </source>
</reference>
<evidence type="ECO:0000256" key="1">
    <source>
        <dbReference type="SAM" id="MobiDB-lite"/>
    </source>
</evidence>
<keyword evidence="4" id="KW-1185">Reference proteome</keyword>
<proteinExistence type="predicted"/>
<organism evidence="3 4">
    <name type="scientific">Gaopeijia maritima</name>
    <dbReference type="NCBI Taxonomy" id="3119007"/>
    <lineage>
        <taxon>Bacteria</taxon>
        <taxon>Pseudomonadati</taxon>
        <taxon>Gemmatimonadota</taxon>
        <taxon>Longimicrobiia</taxon>
        <taxon>Gaopeijiales</taxon>
        <taxon>Gaopeijiaceae</taxon>
        <taxon>Gaopeijia</taxon>
    </lineage>
</organism>
<protein>
    <recommendedName>
        <fullName evidence="5">Lipoprotein</fullName>
    </recommendedName>
</protein>
<feature type="region of interest" description="Disordered" evidence="1">
    <location>
        <begin position="189"/>
        <end position="215"/>
    </location>
</feature>
<evidence type="ECO:0000256" key="2">
    <source>
        <dbReference type="SAM" id="SignalP"/>
    </source>
</evidence>
<evidence type="ECO:0000313" key="4">
    <source>
        <dbReference type="Proteomes" id="UP001484239"/>
    </source>
</evidence>
<evidence type="ECO:0008006" key="5">
    <source>
        <dbReference type="Google" id="ProtNLM"/>
    </source>
</evidence>
<accession>A0ABU9E892</accession>
<dbReference type="PROSITE" id="PS51257">
    <property type="entry name" value="PROKAR_LIPOPROTEIN"/>
    <property type="match status" value="1"/>
</dbReference>
<dbReference type="RefSeq" id="WP_405279249.1">
    <property type="nucleotide sequence ID" value="NZ_JBBHLI010000003.1"/>
</dbReference>